<dbReference type="RefSeq" id="WP_076879333.1">
    <property type="nucleotide sequence ID" value="NZ_MLCN01000055.1"/>
</dbReference>
<gene>
    <name evidence="4" type="ORF">BKE30_14655</name>
</gene>
<feature type="coiled-coil region" evidence="1">
    <location>
        <begin position="85"/>
        <end position="130"/>
    </location>
</feature>
<keyword evidence="5" id="KW-1185">Reference proteome</keyword>
<evidence type="ECO:0000313" key="4">
    <source>
        <dbReference type="EMBL" id="ONG37369.1"/>
    </source>
</evidence>
<keyword evidence="3" id="KW-0472">Membrane</keyword>
<dbReference type="Pfam" id="PF03743">
    <property type="entry name" value="TrbI"/>
    <property type="match status" value="1"/>
</dbReference>
<feature type="transmembrane region" description="Helical" evidence="3">
    <location>
        <begin position="23"/>
        <end position="40"/>
    </location>
</feature>
<organism evidence="4 5">
    <name type="scientific">Alkanindiges hydrocarboniclasticus</name>
    <dbReference type="NCBI Taxonomy" id="1907941"/>
    <lineage>
        <taxon>Bacteria</taxon>
        <taxon>Pseudomonadati</taxon>
        <taxon>Pseudomonadota</taxon>
        <taxon>Gammaproteobacteria</taxon>
        <taxon>Moraxellales</taxon>
        <taxon>Moraxellaceae</taxon>
        <taxon>Alkanindiges</taxon>
    </lineage>
</organism>
<evidence type="ECO:0000313" key="5">
    <source>
        <dbReference type="Proteomes" id="UP000192132"/>
    </source>
</evidence>
<dbReference type="STRING" id="1907941.BKE30_14655"/>
<evidence type="ECO:0000256" key="2">
    <source>
        <dbReference type="SAM" id="MobiDB-lite"/>
    </source>
</evidence>
<evidence type="ECO:0000256" key="3">
    <source>
        <dbReference type="SAM" id="Phobius"/>
    </source>
</evidence>
<keyword evidence="3" id="KW-1133">Transmembrane helix</keyword>
<dbReference type="CDD" id="cd16430">
    <property type="entry name" value="TraB"/>
    <property type="match status" value="1"/>
</dbReference>
<evidence type="ECO:0000256" key="1">
    <source>
        <dbReference type="SAM" id="Coils"/>
    </source>
</evidence>
<dbReference type="EMBL" id="MLCN01000055">
    <property type="protein sequence ID" value="ONG37369.1"/>
    <property type="molecule type" value="Genomic_DNA"/>
</dbReference>
<dbReference type="Proteomes" id="UP000192132">
    <property type="component" value="Unassembled WGS sequence"/>
</dbReference>
<proteinExistence type="predicted"/>
<keyword evidence="3" id="KW-0812">Transmembrane</keyword>
<accession>A0A1S8CRM8</accession>
<dbReference type="OrthoDB" id="15544at2"/>
<dbReference type="InterPro" id="IPR005498">
    <property type="entry name" value="T4SS_VirB10/TraB/TrbI"/>
</dbReference>
<keyword evidence="1" id="KW-0175">Coiled coil</keyword>
<reference evidence="4 5" key="1">
    <citation type="submission" date="2016-10" db="EMBL/GenBank/DDBJ databases">
        <title>Draft Genome sequence of Alkanindiges sp. strain H1.</title>
        <authorList>
            <person name="Subhash Y."/>
            <person name="Lee S."/>
        </authorList>
    </citation>
    <scope>NUCLEOTIDE SEQUENCE [LARGE SCALE GENOMIC DNA]</scope>
    <source>
        <strain evidence="4 5">H1</strain>
    </source>
</reference>
<sequence>MKEKFDDLKARWAEMDANDKRKYFYGIGLMFILIIVFALGKQRNAQYENLADKAADQEITNSSVVTPKVEAPTLDDLRGASLEQIEQGRQQTEAATAEQEKLREQVKLEQEQLKSQTSELASRMATMQEELRLARMGSDGSGVNNVDGVQLPPLPSLDDKGLPKAATSGAGTDPAYNDSGIRAVGMTPDQQSGTGDPLAATDSIDSPSTSTGGLRVITKSGQNSQPRMGGLGQPANKLSDTDKKQLRQSIQRQVTSSKILPTGSLLEGVLLTGMDAAASSKGQATPVPALIRVKKEAILPNKYLQDVRECFVVVSGFGDLASERARLRTENISCIFKDGQYIDQPISGYVVGEDGKAGMRGRVVERQGAIIGKSVLASFLAGFGSNLSPTKVEALDISAGSTTRVQRPDAGVAAEMGAYQGVGQGFSTVSQYYLDMANQLFPIIEIDAARKVTIVLTARLEVQKID</sequence>
<evidence type="ECO:0008006" key="6">
    <source>
        <dbReference type="Google" id="ProtNLM"/>
    </source>
</evidence>
<protein>
    <recommendedName>
        <fullName evidence="6">Conjugal transfer protein TraB</fullName>
    </recommendedName>
</protein>
<feature type="compositionally biased region" description="Polar residues" evidence="2">
    <location>
        <begin position="203"/>
        <end position="212"/>
    </location>
</feature>
<comment type="caution">
    <text evidence="4">The sequence shown here is derived from an EMBL/GenBank/DDBJ whole genome shotgun (WGS) entry which is preliminary data.</text>
</comment>
<name>A0A1S8CRM8_9GAMM</name>
<feature type="region of interest" description="Disordered" evidence="2">
    <location>
        <begin position="137"/>
        <end position="244"/>
    </location>
</feature>
<dbReference type="AlphaFoldDB" id="A0A1S8CRM8"/>